<name>A0A4C1TBV7_EUMVA</name>
<dbReference type="EMBL" id="BGZK01000047">
    <property type="protein sequence ID" value="GBP11646.1"/>
    <property type="molecule type" value="Genomic_DNA"/>
</dbReference>
<evidence type="ECO:0000313" key="1">
    <source>
        <dbReference type="EMBL" id="GBP11646.1"/>
    </source>
</evidence>
<reference evidence="1 2" key="1">
    <citation type="journal article" date="2019" name="Commun. Biol.">
        <title>The bagworm genome reveals a unique fibroin gene that provides high tensile strength.</title>
        <authorList>
            <person name="Kono N."/>
            <person name="Nakamura H."/>
            <person name="Ohtoshi R."/>
            <person name="Tomita M."/>
            <person name="Numata K."/>
            <person name="Arakawa K."/>
        </authorList>
    </citation>
    <scope>NUCLEOTIDE SEQUENCE [LARGE SCALE GENOMIC DNA]</scope>
</reference>
<evidence type="ECO:0000313" key="2">
    <source>
        <dbReference type="Proteomes" id="UP000299102"/>
    </source>
</evidence>
<dbReference type="AlphaFoldDB" id="A0A4C1TBV7"/>
<sequence>MKLDSWRCQHYDRLKSGPPYVSRSLSSQSFRIRSPMWCGVLQTEDGPPAADVRAAGPAAVLLPPREVLQLLHLASDVSHLIPVF</sequence>
<proteinExistence type="predicted"/>
<dbReference type="Proteomes" id="UP000299102">
    <property type="component" value="Unassembled WGS sequence"/>
</dbReference>
<keyword evidence="2" id="KW-1185">Reference proteome</keyword>
<gene>
    <name evidence="1" type="ORF">EVAR_77771_1</name>
</gene>
<accession>A0A4C1TBV7</accession>
<protein>
    <submittedName>
        <fullName evidence="1">Uncharacterized protein</fullName>
    </submittedName>
</protein>
<comment type="caution">
    <text evidence="1">The sequence shown here is derived from an EMBL/GenBank/DDBJ whole genome shotgun (WGS) entry which is preliminary data.</text>
</comment>
<organism evidence="1 2">
    <name type="scientific">Eumeta variegata</name>
    <name type="common">Bagworm moth</name>
    <name type="synonym">Eumeta japonica</name>
    <dbReference type="NCBI Taxonomy" id="151549"/>
    <lineage>
        <taxon>Eukaryota</taxon>
        <taxon>Metazoa</taxon>
        <taxon>Ecdysozoa</taxon>
        <taxon>Arthropoda</taxon>
        <taxon>Hexapoda</taxon>
        <taxon>Insecta</taxon>
        <taxon>Pterygota</taxon>
        <taxon>Neoptera</taxon>
        <taxon>Endopterygota</taxon>
        <taxon>Lepidoptera</taxon>
        <taxon>Glossata</taxon>
        <taxon>Ditrysia</taxon>
        <taxon>Tineoidea</taxon>
        <taxon>Psychidae</taxon>
        <taxon>Oiketicinae</taxon>
        <taxon>Eumeta</taxon>
    </lineage>
</organism>